<evidence type="ECO:0000313" key="1">
    <source>
        <dbReference type="EMBL" id="KKQ89580.1"/>
    </source>
</evidence>
<gene>
    <name evidence="1" type="ORF">UT12_C0011G0036</name>
</gene>
<name>A0A0G0LNM3_9BACT</name>
<evidence type="ECO:0008006" key="3">
    <source>
        <dbReference type="Google" id="ProtNLM"/>
    </source>
</evidence>
<accession>A0A0G0LNM3</accession>
<dbReference type="EMBL" id="LBVP01000011">
    <property type="protein sequence ID" value="KKQ89580.1"/>
    <property type="molecule type" value="Genomic_DNA"/>
</dbReference>
<sequence length="141" mass="16606">MKKIKTYYLDANCSYLSSYLRKQGSRVIETSRSRKFWHRDEREYLSDINKENAIFITQDTEFIQDLVTDRTAHSGVIYVDNKMDLQKRIDYVANAVVLVQAFTENAESNIKNKIIFSDENGIYITDGYTNYIFVSWSKLEE</sequence>
<dbReference type="AlphaFoldDB" id="A0A0G0LNM3"/>
<organism evidence="1 2">
    <name type="scientific">Candidatus Curtissbacteria bacterium GW2011_GWC2_38_9</name>
    <dbReference type="NCBI Taxonomy" id="1618414"/>
    <lineage>
        <taxon>Bacteria</taxon>
        <taxon>Candidatus Curtissiibacteriota</taxon>
    </lineage>
</organism>
<reference evidence="1 2" key="1">
    <citation type="journal article" date="2015" name="Nature">
        <title>rRNA introns, odd ribosomes, and small enigmatic genomes across a large radiation of phyla.</title>
        <authorList>
            <person name="Brown C.T."/>
            <person name="Hug L.A."/>
            <person name="Thomas B.C."/>
            <person name="Sharon I."/>
            <person name="Castelle C.J."/>
            <person name="Singh A."/>
            <person name="Wilkins M.J."/>
            <person name="Williams K.H."/>
            <person name="Banfield J.F."/>
        </authorList>
    </citation>
    <scope>NUCLEOTIDE SEQUENCE [LARGE SCALE GENOMIC DNA]</scope>
</reference>
<evidence type="ECO:0000313" key="2">
    <source>
        <dbReference type="Proteomes" id="UP000034893"/>
    </source>
</evidence>
<comment type="caution">
    <text evidence="1">The sequence shown here is derived from an EMBL/GenBank/DDBJ whole genome shotgun (WGS) entry which is preliminary data.</text>
</comment>
<dbReference type="Proteomes" id="UP000034893">
    <property type="component" value="Unassembled WGS sequence"/>
</dbReference>
<proteinExistence type="predicted"/>
<protein>
    <recommendedName>
        <fullName evidence="3">DUF5615 domain-containing protein</fullName>
    </recommendedName>
</protein>